<comment type="caution">
    <text evidence="1">The sequence shown here is derived from an EMBL/GenBank/DDBJ whole genome shotgun (WGS) entry which is preliminary data.</text>
</comment>
<dbReference type="SUPFAM" id="SSF81901">
    <property type="entry name" value="HCP-like"/>
    <property type="match status" value="2"/>
</dbReference>
<dbReference type="InterPro" id="IPR050767">
    <property type="entry name" value="Sel1_AlgK"/>
</dbReference>
<keyword evidence="2" id="KW-1185">Reference proteome</keyword>
<dbReference type="PANTHER" id="PTHR11102:SF160">
    <property type="entry name" value="ERAD-ASSOCIATED E3 UBIQUITIN-PROTEIN LIGASE COMPONENT HRD3"/>
    <property type="match status" value="1"/>
</dbReference>
<dbReference type="SMART" id="SM00028">
    <property type="entry name" value="TPR"/>
    <property type="match status" value="3"/>
</dbReference>
<gene>
    <name evidence="1" type="ORF">E1292_40125</name>
</gene>
<dbReference type="Gene3D" id="1.25.40.10">
    <property type="entry name" value="Tetratricopeptide repeat domain"/>
    <property type="match status" value="2"/>
</dbReference>
<sequence length="372" mass="39795">MEKMDVGGDDLLSRAEQLAEAENYQEAAALYAEAAAQGMPGAATAYGAMLFYLDEGEAAERVLREALARGEEEARDWLSDLLVETGRAAEAAQLMEQAIGHEVGALRAATIWADAVGDRERAEEWYRKAVERGEPGALNDFGTFLSDDDSRQDEAEQLFRQAAEQGDALALSNLGSVELDRGAPEAAVDWLRRSLEAADRTGSTALLKLAAAEAQMGNNDAARELYDRAVDEGLADAHVERAVFLMGKGEDEAAETDFQAAVVNNEEGAHYYYGEFLVHKNRVGEAVGHLDQAVADGSDAAHETLAKIYLERGAIKAAEEHLKESIAAGWLSAVFAYAGMLRSEGRGDEVAALASEAERLGATPDQIAGLTG</sequence>
<dbReference type="Pfam" id="PF13432">
    <property type="entry name" value="TPR_16"/>
    <property type="match status" value="2"/>
</dbReference>
<dbReference type="AlphaFoldDB" id="A0A4R4UQT4"/>
<proteinExistence type="predicted"/>
<reference evidence="1 2" key="1">
    <citation type="submission" date="2019-03" db="EMBL/GenBank/DDBJ databases">
        <title>Draft genome sequences of novel Actinobacteria.</title>
        <authorList>
            <person name="Sahin N."/>
            <person name="Ay H."/>
            <person name="Saygin H."/>
        </authorList>
    </citation>
    <scope>NUCLEOTIDE SEQUENCE [LARGE SCALE GENOMIC DNA]</scope>
    <source>
        <strain evidence="1 2">KC310</strain>
    </source>
</reference>
<dbReference type="PANTHER" id="PTHR11102">
    <property type="entry name" value="SEL-1-LIKE PROTEIN"/>
    <property type="match status" value="1"/>
</dbReference>
<evidence type="ECO:0000313" key="2">
    <source>
        <dbReference type="Proteomes" id="UP000295258"/>
    </source>
</evidence>
<dbReference type="EMBL" id="SMKO01000180">
    <property type="protein sequence ID" value="TDC94260.1"/>
    <property type="molecule type" value="Genomic_DNA"/>
</dbReference>
<evidence type="ECO:0000313" key="1">
    <source>
        <dbReference type="EMBL" id="TDC94260.1"/>
    </source>
</evidence>
<accession>A0A4R4UQT4</accession>
<dbReference type="InterPro" id="IPR019734">
    <property type="entry name" value="TPR_rpt"/>
</dbReference>
<name>A0A4R4UQT4_9ACTN</name>
<organism evidence="1 2">
    <name type="scientific">Nonomuraea deserti</name>
    <dbReference type="NCBI Taxonomy" id="1848322"/>
    <lineage>
        <taxon>Bacteria</taxon>
        <taxon>Bacillati</taxon>
        <taxon>Actinomycetota</taxon>
        <taxon>Actinomycetes</taxon>
        <taxon>Streptosporangiales</taxon>
        <taxon>Streptosporangiaceae</taxon>
        <taxon>Nonomuraea</taxon>
    </lineage>
</organism>
<dbReference type="InterPro" id="IPR011990">
    <property type="entry name" value="TPR-like_helical_dom_sf"/>
</dbReference>
<protein>
    <submittedName>
        <fullName evidence="1">Tetratricopeptide repeat protein</fullName>
    </submittedName>
</protein>
<dbReference type="Proteomes" id="UP000295258">
    <property type="component" value="Unassembled WGS sequence"/>
</dbReference>